<feature type="chain" id="PRO_5042295566" evidence="1">
    <location>
        <begin position="20"/>
        <end position="244"/>
    </location>
</feature>
<keyword evidence="3" id="KW-1185">Reference proteome</keyword>
<name>A0AAD8GTE5_9APIA</name>
<proteinExistence type="predicted"/>
<keyword evidence="1" id="KW-0732">Signal</keyword>
<evidence type="ECO:0000256" key="1">
    <source>
        <dbReference type="SAM" id="SignalP"/>
    </source>
</evidence>
<gene>
    <name evidence="2" type="ORF">POM88_052078</name>
</gene>
<comment type="caution">
    <text evidence="2">The sequence shown here is derived from an EMBL/GenBank/DDBJ whole genome shotgun (WGS) entry which is preliminary data.</text>
</comment>
<protein>
    <submittedName>
        <fullName evidence="2">Uncharacterized protein</fullName>
    </submittedName>
</protein>
<dbReference type="EMBL" id="JAUIZM010000012">
    <property type="protein sequence ID" value="KAK1353713.1"/>
    <property type="molecule type" value="Genomic_DNA"/>
</dbReference>
<dbReference type="AlphaFoldDB" id="A0AAD8GTE5"/>
<accession>A0AAD8GTE5</accession>
<sequence>MVSPTIGMALAKLVITVASIDCPLTPKKKKIVQSWRGIGLYPDERLKKKAMCAPPFLERWSQRAFMNLICKVEPIKVKVKVRSLKKWVGVKFPLNESQPKMRAFVHPSVQSANKIGYDKRKPFLTSKQSLNVFSVGEGYTEYSVNYRPLQIFVFERDDQLRKYRSKLEPLYRIRTTFGSDELLAHHAILVGKEKRHRYSRFHGPRPMPISQPSRECSLVATAGVLVALAATVVQCVCGVAELHS</sequence>
<reference evidence="2" key="2">
    <citation type="submission" date="2023-05" db="EMBL/GenBank/DDBJ databases">
        <authorList>
            <person name="Schelkunov M.I."/>
        </authorList>
    </citation>
    <scope>NUCLEOTIDE SEQUENCE</scope>
    <source>
        <strain evidence="2">Hsosn_3</strain>
        <tissue evidence="2">Leaf</tissue>
    </source>
</reference>
<reference evidence="2" key="1">
    <citation type="submission" date="2023-02" db="EMBL/GenBank/DDBJ databases">
        <title>Genome of toxic invasive species Heracleum sosnowskyi carries increased number of genes despite the absence of recent whole-genome duplications.</title>
        <authorList>
            <person name="Schelkunov M."/>
            <person name="Shtratnikova V."/>
            <person name="Makarenko M."/>
            <person name="Klepikova A."/>
            <person name="Omelchenko D."/>
            <person name="Novikova G."/>
            <person name="Obukhova E."/>
            <person name="Bogdanov V."/>
            <person name="Penin A."/>
            <person name="Logacheva M."/>
        </authorList>
    </citation>
    <scope>NUCLEOTIDE SEQUENCE</scope>
    <source>
        <strain evidence="2">Hsosn_3</strain>
        <tissue evidence="2">Leaf</tissue>
    </source>
</reference>
<feature type="signal peptide" evidence="1">
    <location>
        <begin position="1"/>
        <end position="19"/>
    </location>
</feature>
<dbReference type="Proteomes" id="UP001237642">
    <property type="component" value="Unassembled WGS sequence"/>
</dbReference>
<organism evidence="2 3">
    <name type="scientific">Heracleum sosnowskyi</name>
    <dbReference type="NCBI Taxonomy" id="360622"/>
    <lineage>
        <taxon>Eukaryota</taxon>
        <taxon>Viridiplantae</taxon>
        <taxon>Streptophyta</taxon>
        <taxon>Embryophyta</taxon>
        <taxon>Tracheophyta</taxon>
        <taxon>Spermatophyta</taxon>
        <taxon>Magnoliopsida</taxon>
        <taxon>eudicotyledons</taxon>
        <taxon>Gunneridae</taxon>
        <taxon>Pentapetalae</taxon>
        <taxon>asterids</taxon>
        <taxon>campanulids</taxon>
        <taxon>Apiales</taxon>
        <taxon>Apiaceae</taxon>
        <taxon>Apioideae</taxon>
        <taxon>apioid superclade</taxon>
        <taxon>Tordylieae</taxon>
        <taxon>Tordyliinae</taxon>
        <taxon>Heracleum</taxon>
    </lineage>
</organism>
<evidence type="ECO:0000313" key="2">
    <source>
        <dbReference type="EMBL" id="KAK1353713.1"/>
    </source>
</evidence>
<evidence type="ECO:0000313" key="3">
    <source>
        <dbReference type="Proteomes" id="UP001237642"/>
    </source>
</evidence>